<gene>
    <name evidence="1" type="ORF">DERYTH_LOCUS27916</name>
</gene>
<dbReference type="Gene3D" id="3.30.300.30">
    <property type="match status" value="1"/>
</dbReference>
<dbReference type="PANTHER" id="PTHR42921:SF1">
    <property type="entry name" value="ACETOACETYL-COA SYNTHETASE"/>
    <property type="match status" value="1"/>
</dbReference>
<dbReference type="InterPro" id="IPR045851">
    <property type="entry name" value="AMP-bd_C_sf"/>
</dbReference>
<proteinExistence type="predicted"/>
<evidence type="ECO:0000313" key="1">
    <source>
        <dbReference type="EMBL" id="CAG8825507.1"/>
    </source>
</evidence>
<comment type="caution">
    <text evidence="1">The sequence shown here is derived from an EMBL/GenBank/DDBJ whole genome shotgun (WGS) entry which is preliminary data.</text>
</comment>
<evidence type="ECO:0000313" key="2">
    <source>
        <dbReference type="Proteomes" id="UP000789405"/>
    </source>
</evidence>
<dbReference type="Proteomes" id="UP000789405">
    <property type="component" value="Unassembled WGS sequence"/>
</dbReference>
<dbReference type="SUPFAM" id="SSF56801">
    <property type="entry name" value="Acetyl-CoA synthetase-like"/>
    <property type="match status" value="1"/>
</dbReference>
<organism evidence="1 2">
    <name type="scientific">Dentiscutata erythropus</name>
    <dbReference type="NCBI Taxonomy" id="1348616"/>
    <lineage>
        <taxon>Eukaryota</taxon>
        <taxon>Fungi</taxon>
        <taxon>Fungi incertae sedis</taxon>
        <taxon>Mucoromycota</taxon>
        <taxon>Glomeromycotina</taxon>
        <taxon>Glomeromycetes</taxon>
        <taxon>Diversisporales</taxon>
        <taxon>Gigasporaceae</taxon>
        <taxon>Dentiscutata</taxon>
    </lineage>
</organism>
<feature type="non-terminal residue" evidence="1">
    <location>
        <position position="178"/>
    </location>
</feature>
<feature type="non-terminal residue" evidence="1">
    <location>
        <position position="1"/>
    </location>
</feature>
<dbReference type="AlphaFoldDB" id="A0A9N9PJ78"/>
<dbReference type="EMBL" id="CAJVPY010066572">
    <property type="protein sequence ID" value="CAG8825507.1"/>
    <property type="molecule type" value="Genomic_DNA"/>
</dbReference>
<sequence length="178" mass="19969">PFPCMPINFYNDDHKHSKYMSAYFSNYPSVWYQGDYVWINPNTGGVVMLGRSVGTLNPGGVRFGSAELYNIVENFPEIQDSLVVGQKVGDDERVILFLKMSDGVKFNDDLVLRIRSKIRNQLSPRHVPSVILPIGDIPHTVTGKKVEIAVKRIISGEKVVPSSSLVNPESLELYYNIP</sequence>
<name>A0A9N9PJ78_9GLOM</name>
<accession>A0A9N9PJ78</accession>
<protein>
    <submittedName>
        <fullName evidence="1">19290_t:CDS:1</fullName>
    </submittedName>
</protein>
<dbReference type="PANTHER" id="PTHR42921">
    <property type="entry name" value="ACETOACETYL-COA SYNTHETASE"/>
    <property type="match status" value="1"/>
</dbReference>
<keyword evidence="2" id="KW-1185">Reference proteome</keyword>
<dbReference type="GO" id="GO:0030729">
    <property type="term" value="F:acetoacetate-CoA ligase activity"/>
    <property type="evidence" value="ECO:0007669"/>
    <property type="project" value="TreeGrafter"/>
</dbReference>
<reference evidence="1" key="1">
    <citation type="submission" date="2021-06" db="EMBL/GenBank/DDBJ databases">
        <authorList>
            <person name="Kallberg Y."/>
            <person name="Tangrot J."/>
            <person name="Rosling A."/>
        </authorList>
    </citation>
    <scope>NUCLEOTIDE SEQUENCE</scope>
    <source>
        <strain evidence="1">MA453B</strain>
    </source>
</reference>
<dbReference type="OrthoDB" id="10253869at2759"/>